<dbReference type="EMBL" id="JMTM01000034">
    <property type="protein sequence ID" value="OAZ04479.1"/>
    <property type="molecule type" value="Genomic_DNA"/>
</dbReference>
<dbReference type="RefSeq" id="WP_064714971.1">
    <property type="nucleotide sequence ID" value="NZ_JMTM01000034.1"/>
</dbReference>
<accession>A0A199XT18</accession>
<dbReference type="OrthoDB" id="1364454at2"/>
<gene>
    <name evidence="1" type="ORF">FLB_11250</name>
</gene>
<dbReference type="Proteomes" id="UP000093807">
    <property type="component" value="Unassembled WGS sequence"/>
</dbReference>
<evidence type="ECO:0000313" key="1">
    <source>
        <dbReference type="EMBL" id="OAZ04479.1"/>
    </source>
</evidence>
<proteinExistence type="predicted"/>
<organism evidence="1 2">
    <name type="scientific">Flavobacterium succinicans</name>
    <dbReference type="NCBI Taxonomy" id="29536"/>
    <lineage>
        <taxon>Bacteria</taxon>
        <taxon>Pseudomonadati</taxon>
        <taxon>Bacteroidota</taxon>
        <taxon>Flavobacteriia</taxon>
        <taxon>Flavobacteriales</taxon>
        <taxon>Flavobacteriaceae</taxon>
        <taxon>Flavobacterium</taxon>
    </lineage>
</organism>
<sequence length="163" mass="19451">MKKLSSINWVSFKEDNFYLEDIPINVGLNIEEWLKEYCDISVEFENYSQSYPESERIKFNDFPSISIYLEDKIITSIYVYPYQYQSSPYYKGDIFIFNKKLEVPFLSDDIEQYFLDIPIKPKGYFKRFSPRETIDYIISDVLKIEISIGRDPELVSSLSFKSR</sequence>
<reference evidence="1 2" key="1">
    <citation type="submission" date="2016-06" db="EMBL/GenBank/DDBJ databases">
        <title>Draft genome sequence of Flavobacterium succinicans strain DD5b.</title>
        <authorList>
            <person name="Poehlein A."/>
            <person name="Daniel R."/>
            <person name="Simeonova D.D."/>
        </authorList>
    </citation>
    <scope>NUCLEOTIDE SEQUENCE [LARGE SCALE GENOMIC DNA]</scope>
    <source>
        <strain evidence="1 2">DD5b</strain>
    </source>
</reference>
<protein>
    <submittedName>
        <fullName evidence="1">Uncharacterized protein</fullName>
    </submittedName>
</protein>
<evidence type="ECO:0000313" key="2">
    <source>
        <dbReference type="Proteomes" id="UP000093807"/>
    </source>
</evidence>
<comment type="caution">
    <text evidence="1">The sequence shown here is derived from an EMBL/GenBank/DDBJ whole genome shotgun (WGS) entry which is preliminary data.</text>
</comment>
<dbReference type="PATRIC" id="fig|29536.5.peg.1183"/>
<dbReference type="AlphaFoldDB" id="A0A199XT18"/>
<name>A0A199XT18_9FLAO</name>
<keyword evidence="2" id="KW-1185">Reference proteome</keyword>